<dbReference type="Pfam" id="PF02927">
    <property type="entry name" value="CelD_N"/>
    <property type="match status" value="1"/>
</dbReference>
<keyword evidence="3" id="KW-0624">Polysaccharide degradation</keyword>
<feature type="domain" description="Glycoside hydrolase family 9" evidence="5">
    <location>
        <begin position="458"/>
        <end position="793"/>
    </location>
</feature>
<evidence type="ECO:0000313" key="7">
    <source>
        <dbReference type="EMBL" id="PXY46257.1"/>
    </source>
</evidence>
<dbReference type="InterPro" id="IPR013783">
    <property type="entry name" value="Ig-like_fold"/>
</dbReference>
<keyword evidence="8" id="KW-1185">Reference proteome</keyword>
<name>A0A2V4C5J9_9FLAO</name>
<evidence type="ECO:0000259" key="5">
    <source>
        <dbReference type="Pfam" id="PF00759"/>
    </source>
</evidence>
<dbReference type="Gene3D" id="2.60.40.10">
    <property type="entry name" value="Immunoglobulins"/>
    <property type="match status" value="1"/>
</dbReference>
<dbReference type="EMBL" id="QJHL01000001">
    <property type="protein sequence ID" value="PXY46257.1"/>
    <property type="molecule type" value="Genomic_DNA"/>
</dbReference>
<evidence type="ECO:0000256" key="1">
    <source>
        <dbReference type="ARBA" id="ARBA00007072"/>
    </source>
</evidence>
<dbReference type="InterPro" id="IPR014756">
    <property type="entry name" value="Ig_E-set"/>
</dbReference>
<evidence type="ECO:0000259" key="6">
    <source>
        <dbReference type="Pfam" id="PF02927"/>
    </source>
</evidence>
<dbReference type="InterPro" id="IPR004197">
    <property type="entry name" value="Cellulase_Ig-like"/>
</dbReference>
<dbReference type="InterPro" id="IPR001701">
    <property type="entry name" value="Glyco_hydro_9"/>
</dbReference>
<comment type="caution">
    <text evidence="7">The sequence shown here is derived from an EMBL/GenBank/DDBJ whole genome shotgun (WGS) entry which is preliminary data.</text>
</comment>
<protein>
    <submittedName>
        <fullName evidence="7">Glycoside hydrolase</fullName>
    </submittedName>
</protein>
<dbReference type="SUPFAM" id="SSF81296">
    <property type="entry name" value="E set domains"/>
    <property type="match status" value="1"/>
</dbReference>
<feature type="domain" description="Cellulase Ig-like" evidence="6">
    <location>
        <begin position="294"/>
        <end position="377"/>
    </location>
</feature>
<dbReference type="GO" id="GO:0000272">
    <property type="term" value="P:polysaccharide catabolic process"/>
    <property type="evidence" value="ECO:0007669"/>
    <property type="project" value="UniProtKB-KW"/>
</dbReference>
<dbReference type="RefSeq" id="WP_110345268.1">
    <property type="nucleotide sequence ID" value="NZ_QJHL01000001.1"/>
</dbReference>
<organism evidence="7 8">
    <name type="scientific">Flavobacterium hydrophilum</name>
    <dbReference type="NCBI Taxonomy" id="2211445"/>
    <lineage>
        <taxon>Bacteria</taxon>
        <taxon>Pseudomonadati</taxon>
        <taxon>Bacteroidota</taxon>
        <taxon>Flavobacteriia</taxon>
        <taxon>Flavobacteriales</taxon>
        <taxon>Flavobacteriaceae</taxon>
        <taxon>Flavobacterium</taxon>
    </lineage>
</organism>
<dbReference type="Gene3D" id="1.50.10.10">
    <property type="match status" value="1"/>
</dbReference>
<dbReference type="Pfam" id="PF00759">
    <property type="entry name" value="Glyco_hydro_9"/>
    <property type="match status" value="1"/>
</dbReference>
<dbReference type="AlphaFoldDB" id="A0A2V4C5J9"/>
<evidence type="ECO:0000256" key="4">
    <source>
        <dbReference type="SAM" id="MobiDB-lite"/>
    </source>
</evidence>
<gene>
    <name evidence="7" type="ORF">DMB68_03485</name>
</gene>
<evidence type="ECO:0000313" key="8">
    <source>
        <dbReference type="Proteomes" id="UP000247681"/>
    </source>
</evidence>
<reference evidence="7 8" key="1">
    <citation type="submission" date="2018-05" db="EMBL/GenBank/DDBJ databases">
        <title>Flavobacterium sp. strain IMCC34758, incomplete genome.</title>
        <authorList>
            <person name="Joung Y."/>
        </authorList>
    </citation>
    <scope>NUCLEOTIDE SEQUENCE [LARGE SCALE GENOMIC DNA]</scope>
    <source>
        <strain evidence="7 8">IMCC34758</strain>
    </source>
</reference>
<dbReference type="SUPFAM" id="SSF48208">
    <property type="entry name" value="Six-hairpin glycosidases"/>
    <property type="match status" value="1"/>
</dbReference>
<sequence length="859" mass="97926">MYKLNSISGILFNSKRILWKEAFLFFCFFSLTNISFSQNLVLNEKEYFETPGLNVWVFNNEYNGMFFDEKTAGIEFIHHGVRTVTGGAIRLQNTPEQWDLIPKMISRKVDKAKNTIEVTLRYEEFNFDSKIIISPKDKGFVMDVVLDKPVPKKLEGRAGFNLEFIPTSYFESNYLVDGKAGTFPRYPASNTEIWPASQKIPQFAGHTTFDDRGKNEFIATQPLESGKNLVFAPENPERTVKIQSLDQDVMLFDGRNLGQNGWFIARSILPANKKGKVLTWYIEPNAIPNWIRKPVIGFSQVGYLPGQKKIAVIELDKNDKALNTASIFKLNEDGRFVEKLKADVKVWGNYLRYNYAQIDFSTIKEKGLYYIQYGEEKTNTFQIEDDVYSKIWHPTMDVWFPVQMDHMEVNEAYRVWHGKPFLDDCLQAPLNHEHFDGYKQGPATDTKYKPLERIPGMSVGGWFDAGDFDIQTFSHVSVINSFVESWEAFKVTRDETYIDQTTQFVDIHRPDGQPDLLQQIEHGVLNLVAQVENIGHPVRGIIVPNLHQYHHLGDASTETDNLPYNPSLKPYESNGISSGTPDDRWAFTNRTSFLDYRTAGALASASRALKGYNNALSAKCLTLAIKLTSEAAELDKKAKPDDSPMSRWGKGSDMVAILQLYLSTKDKQYKTAFLDKIWKSLDENLEFNINSALLALPAMDDNYKVKLRGYVIKYKEKIDKENADNPYGLPLVKRGWGGTSQVINWASTNYYIHKSYPDILDKEYVYQGLNYIFGCHPYSNLSFVNAVGNRSKKVAYGGNRADFTTIAGGVVPGLIFLKPDYLENKDDWPFFWGENECIIDGGAWYVFLANAVNDLAVEK</sequence>
<dbReference type="Proteomes" id="UP000247681">
    <property type="component" value="Unassembled WGS sequence"/>
</dbReference>
<dbReference type="GO" id="GO:0008810">
    <property type="term" value="F:cellulase activity"/>
    <property type="evidence" value="ECO:0007669"/>
    <property type="project" value="InterPro"/>
</dbReference>
<dbReference type="InterPro" id="IPR012341">
    <property type="entry name" value="6hp_glycosidase-like_sf"/>
</dbReference>
<evidence type="ECO:0000256" key="3">
    <source>
        <dbReference type="ARBA" id="ARBA00023326"/>
    </source>
</evidence>
<evidence type="ECO:0000256" key="2">
    <source>
        <dbReference type="ARBA" id="ARBA00023277"/>
    </source>
</evidence>
<accession>A0A2V4C5J9</accession>
<dbReference type="CDD" id="cd02850">
    <property type="entry name" value="E_set_Cellulase_N"/>
    <property type="match status" value="1"/>
</dbReference>
<feature type="region of interest" description="Disordered" evidence="4">
    <location>
        <begin position="557"/>
        <end position="582"/>
    </location>
</feature>
<proteinExistence type="inferred from homology"/>
<dbReference type="OrthoDB" id="5936802at2"/>
<keyword evidence="2" id="KW-0119">Carbohydrate metabolism</keyword>
<dbReference type="InterPro" id="IPR008928">
    <property type="entry name" value="6-hairpin_glycosidase_sf"/>
</dbReference>
<comment type="similarity">
    <text evidence="1">Belongs to the glycosyl hydrolase 9 (cellulase E) family.</text>
</comment>
<keyword evidence="7" id="KW-0378">Hydrolase</keyword>